<name>A0AAP2DSR3_9BACT</name>
<keyword evidence="1" id="KW-0732">Signal</keyword>
<dbReference type="AlphaFoldDB" id="A0AAP2DSR3"/>
<evidence type="ECO:0000313" key="3">
    <source>
        <dbReference type="Proteomes" id="UP001319200"/>
    </source>
</evidence>
<evidence type="ECO:0008006" key="4">
    <source>
        <dbReference type="Google" id="ProtNLM"/>
    </source>
</evidence>
<comment type="caution">
    <text evidence="2">The sequence shown here is derived from an EMBL/GenBank/DDBJ whole genome shotgun (WGS) entry which is preliminary data.</text>
</comment>
<dbReference type="EMBL" id="JAHESF010000048">
    <property type="protein sequence ID" value="MBT1700819.1"/>
    <property type="molecule type" value="Genomic_DNA"/>
</dbReference>
<feature type="chain" id="PRO_5042825058" description="Outer membrane lipoprotein-sorting protein" evidence="1">
    <location>
        <begin position="25"/>
        <end position="281"/>
    </location>
</feature>
<accession>A0AAP2DSR3</accession>
<sequence>MKLRSYFVNLLILSFITLSLPLRAQLVGDDDDESKLYAESKQVNQFFRRFNGEEDEKGNRYYPRDKQYRSDKLRKKYLGILFDESNAGISNALKVEFSKYILEKPESSILKFHGGNWFSEVNATFTSGGKNQTVTLFMELEKDHLGSKWVISRVHADMFEPYFVRDTTKVGRFLHPLSHELDFMNLRKALSNSDSVSQFTVKRFKPDHLSVFLYEIKKGNLKFRSVEQVKFHFFQIGGWYFEISQFNRPGYNTGWLISNLVKLNNDAEKDLLRKHLYYESK</sequence>
<gene>
    <name evidence="2" type="ORF">KK083_28265</name>
</gene>
<dbReference type="Proteomes" id="UP001319200">
    <property type="component" value="Unassembled WGS sequence"/>
</dbReference>
<evidence type="ECO:0000256" key="1">
    <source>
        <dbReference type="SAM" id="SignalP"/>
    </source>
</evidence>
<protein>
    <recommendedName>
        <fullName evidence="4">Outer membrane lipoprotein-sorting protein</fullName>
    </recommendedName>
</protein>
<evidence type="ECO:0000313" key="2">
    <source>
        <dbReference type="EMBL" id="MBT1700819.1"/>
    </source>
</evidence>
<organism evidence="2 3">
    <name type="scientific">Chryseosolibacter histidini</name>
    <dbReference type="NCBI Taxonomy" id="2782349"/>
    <lineage>
        <taxon>Bacteria</taxon>
        <taxon>Pseudomonadati</taxon>
        <taxon>Bacteroidota</taxon>
        <taxon>Cytophagia</taxon>
        <taxon>Cytophagales</taxon>
        <taxon>Chryseotaleaceae</taxon>
        <taxon>Chryseosolibacter</taxon>
    </lineage>
</organism>
<feature type="signal peptide" evidence="1">
    <location>
        <begin position="1"/>
        <end position="24"/>
    </location>
</feature>
<keyword evidence="3" id="KW-1185">Reference proteome</keyword>
<reference evidence="2 3" key="1">
    <citation type="submission" date="2021-05" db="EMBL/GenBank/DDBJ databases">
        <title>A Polyphasic approach of four new species of the genus Ohtaekwangia: Ohtaekwangia histidinii sp. nov., Ohtaekwangia cretensis sp. nov., Ohtaekwangia indiensis sp. nov., Ohtaekwangia reichenbachii sp. nov. from diverse environment.</title>
        <authorList>
            <person name="Octaviana S."/>
        </authorList>
    </citation>
    <scope>NUCLEOTIDE SEQUENCE [LARGE SCALE GENOMIC DNA]</scope>
    <source>
        <strain evidence="2 3">PWU4</strain>
    </source>
</reference>
<proteinExistence type="predicted"/>